<evidence type="ECO:0000313" key="1">
    <source>
        <dbReference type="EMBL" id="KAG4305570.1"/>
    </source>
</evidence>
<reference evidence="1 2" key="1">
    <citation type="journal article" date="2021" name="Commun. Biol.">
        <title>Genomic insights into the host specific adaptation of the Pneumocystis genus.</title>
        <authorList>
            <person name="Cisse O.H."/>
            <person name="Ma L."/>
            <person name="Dekker J.P."/>
            <person name="Khil P.P."/>
            <person name="Youn J.-H."/>
            <person name="Brenchley J.M."/>
            <person name="Blair R."/>
            <person name="Pahar B."/>
            <person name="Chabe M."/>
            <person name="Van Rompay K.K.A."/>
            <person name="Keesler R."/>
            <person name="Sukura A."/>
            <person name="Hirsch V."/>
            <person name="Kutty G."/>
            <person name="Liu Y."/>
            <person name="Peng L."/>
            <person name="Chen J."/>
            <person name="Song J."/>
            <person name="Weissenbacher-Lang C."/>
            <person name="Xu J."/>
            <person name="Upham N.S."/>
            <person name="Stajich J.E."/>
            <person name="Cuomo C.A."/>
            <person name="Cushion M.T."/>
            <person name="Kovacs J.A."/>
        </authorList>
    </citation>
    <scope>NUCLEOTIDE SEQUENCE [LARGE SCALE GENOMIC DNA]</scope>
    <source>
        <strain evidence="1 2">RABM</strain>
    </source>
</reference>
<organism evidence="1 2">
    <name type="scientific">Pneumocystis oryctolagi</name>
    <dbReference type="NCBI Taxonomy" id="42067"/>
    <lineage>
        <taxon>Eukaryota</taxon>
        <taxon>Fungi</taxon>
        <taxon>Dikarya</taxon>
        <taxon>Ascomycota</taxon>
        <taxon>Taphrinomycotina</taxon>
        <taxon>Pneumocystomycetes</taxon>
        <taxon>Pneumocystaceae</taxon>
        <taxon>Pneumocystis</taxon>
    </lineage>
</organism>
<dbReference type="Proteomes" id="UP000768646">
    <property type="component" value="Unassembled WGS sequence"/>
</dbReference>
<feature type="non-terminal residue" evidence="1">
    <location>
        <position position="1"/>
    </location>
</feature>
<sequence>YHTGFQNQILSWPENPVDLMIEKLNLYIQKSRKDVFKVADLGCGDAKIAKVMKNISNIEIYSCDLVSLDPSVIACDMSSLPFNTSTIDVAIFCLSLMGTNYIDFLKEAWRILKMNGKLWIAEVKSRFTDNEGTAFCTALTSLGFSLVETDISNKMFMCLYFEKTHKVNDKKDYGILLKSCVYKRR</sequence>
<gene>
    <name evidence="1" type="ORF">PORY_001126</name>
</gene>
<name>A0ACB7CDK2_9ASCO</name>
<comment type="caution">
    <text evidence="1">The sequence shown here is derived from an EMBL/GenBank/DDBJ whole genome shotgun (WGS) entry which is preliminary data.</text>
</comment>
<dbReference type="EMBL" id="JABTEG010000003">
    <property type="protein sequence ID" value="KAG4305570.1"/>
    <property type="molecule type" value="Genomic_DNA"/>
</dbReference>
<accession>A0ACB7CDK2</accession>
<keyword evidence="2" id="KW-1185">Reference proteome</keyword>
<evidence type="ECO:0000313" key="2">
    <source>
        <dbReference type="Proteomes" id="UP000768646"/>
    </source>
</evidence>
<proteinExistence type="predicted"/>
<protein>
    <submittedName>
        <fullName evidence="1">Uncharacterized protein</fullName>
    </submittedName>
</protein>